<accession>A0A9D3M4E6</accession>
<evidence type="ECO:0000313" key="2">
    <source>
        <dbReference type="EMBL" id="KAG5842314.1"/>
    </source>
</evidence>
<comment type="caution">
    <text evidence="2">The sequence shown here is derived from an EMBL/GenBank/DDBJ whole genome shotgun (WGS) entry which is preliminary data.</text>
</comment>
<evidence type="ECO:0000313" key="3">
    <source>
        <dbReference type="Proteomes" id="UP001044222"/>
    </source>
</evidence>
<proteinExistence type="predicted"/>
<feature type="compositionally biased region" description="Basic residues" evidence="1">
    <location>
        <begin position="1"/>
        <end position="12"/>
    </location>
</feature>
<name>A0A9D3M4E6_ANGAN</name>
<dbReference type="AlphaFoldDB" id="A0A9D3M4E6"/>
<dbReference type="EMBL" id="JAFIRN010000009">
    <property type="protein sequence ID" value="KAG5842314.1"/>
    <property type="molecule type" value="Genomic_DNA"/>
</dbReference>
<keyword evidence="3" id="KW-1185">Reference proteome</keyword>
<reference evidence="2" key="1">
    <citation type="submission" date="2021-01" db="EMBL/GenBank/DDBJ databases">
        <title>A chromosome-scale assembly of European eel, Anguilla anguilla.</title>
        <authorList>
            <person name="Henkel C."/>
            <person name="Jong-Raadsen S.A."/>
            <person name="Dufour S."/>
            <person name="Weltzien F.-A."/>
            <person name="Palstra A.P."/>
            <person name="Pelster B."/>
            <person name="Spaink H.P."/>
            <person name="Van Den Thillart G.E."/>
            <person name="Jansen H."/>
            <person name="Zahm M."/>
            <person name="Klopp C."/>
            <person name="Cedric C."/>
            <person name="Louis A."/>
            <person name="Berthelot C."/>
            <person name="Parey E."/>
            <person name="Roest Crollius H."/>
            <person name="Montfort J."/>
            <person name="Robinson-Rechavi M."/>
            <person name="Bucao C."/>
            <person name="Bouchez O."/>
            <person name="Gislard M."/>
            <person name="Lluch J."/>
            <person name="Milhes M."/>
            <person name="Lampietro C."/>
            <person name="Lopez Roques C."/>
            <person name="Donnadieu C."/>
            <person name="Braasch I."/>
            <person name="Desvignes T."/>
            <person name="Postlethwait J."/>
            <person name="Bobe J."/>
            <person name="Guiguen Y."/>
            <person name="Dirks R."/>
        </authorList>
    </citation>
    <scope>NUCLEOTIDE SEQUENCE</scope>
    <source>
        <strain evidence="2">Tag_6206</strain>
        <tissue evidence="2">Liver</tissue>
    </source>
</reference>
<dbReference type="Proteomes" id="UP001044222">
    <property type="component" value="Chromosome 9"/>
</dbReference>
<sequence>MGNAIQRKRKGQAHPAQGKARNPWRFGRADKHKAGYLIAQVEAALVCSGRRVYLCEGSGGAGPGRRKSR</sequence>
<organism evidence="2 3">
    <name type="scientific">Anguilla anguilla</name>
    <name type="common">European freshwater eel</name>
    <name type="synonym">Muraena anguilla</name>
    <dbReference type="NCBI Taxonomy" id="7936"/>
    <lineage>
        <taxon>Eukaryota</taxon>
        <taxon>Metazoa</taxon>
        <taxon>Chordata</taxon>
        <taxon>Craniata</taxon>
        <taxon>Vertebrata</taxon>
        <taxon>Euteleostomi</taxon>
        <taxon>Actinopterygii</taxon>
        <taxon>Neopterygii</taxon>
        <taxon>Teleostei</taxon>
        <taxon>Anguilliformes</taxon>
        <taxon>Anguillidae</taxon>
        <taxon>Anguilla</taxon>
    </lineage>
</organism>
<protein>
    <submittedName>
        <fullName evidence="2">Uncharacterized protein</fullName>
    </submittedName>
</protein>
<gene>
    <name evidence="2" type="ORF">ANANG_G00176310</name>
</gene>
<feature type="region of interest" description="Disordered" evidence="1">
    <location>
        <begin position="1"/>
        <end position="26"/>
    </location>
</feature>
<evidence type="ECO:0000256" key="1">
    <source>
        <dbReference type="SAM" id="MobiDB-lite"/>
    </source>
</evidence>